<reference evidence="1 2" key="1">
    <citation type="submission" date="2023-04" db="EMBL/GenBank/DDBJ databases">
        <title>Genome of Basidiobolus ranarum AG-B5.</title>
        <authorList>
            <person name="Stajich J.E."/>
            <person name="Carter-House D."/>
            <person name="Gryganskyi A."/>
        </authorList>
    </citation>
    <scope>NUCLEOTIDE SEQUENCE [LARGE SCALE GENOMIC DNA]</scope>
    <source>
        <strain evidence="1 2">AG-B5</strain>
    </source>
</reference>
<keyword evidence="2" id="KW-1185">Reference proteome</keyword>
<sequence length="242" mass="27463">MTRFDLVNFPVAKTVLLVTRLLESIIKANDRVPSKNVTWFHSRAVPNISVQAYLHRIIKFAPFDNEALLGVLVYFDRITTLSVRRNSKFIINSLNIHRLLIASLAVSTKFSSDVFYPNSQYAKIGGIPLTELNQLELEFLFLCGFDLFVKPDMLQRYGDKLLALAQMGNGKHNDISISYGVKRNIPNHEDTETENAAIKKHSRRKTYHLTIQQPYTSPGKSCISISSLLTDTPILKTVHTEQ</sequence>
<accession>A0ABR2WF85</accession>
<dbReference type="InterPro" id="IPR036915">
    <property type="entry name" value="Cyclin-like_sf"/>
</dbReference>
<dbReference type="Proteomes" id="UP001479436">
    <property type="component" value="Unassembled WGS sequence"/>
</dbReference>
<dbReference type="PANTHER" id="PTHR15615">
    <property type="match status" value="1"/>
</dbReference>
<dbReference type="EMBL" id="JASJQH010002460">
    <property type="protein sequence ID" value="KAK9760174.1"/>
    <property type="molecule type" value="Genomic_DNA"/>
</dbReference>
<comment type="caution">
    <text evidence="1">The sequence shown here is derived from an EMBL/GenBank/DDBJ whole genome shotgun (WGS) entry which is preliminary data.</text>
</comment>
<dbReference type="CDD" id="cd20558">
    <property type="entry name" value="CYCLIN_ScPCL7-like"/>
    <property type="match status" value="1"/>
</dbReference>
<organism evidence="1 2">
    <name type="scientific">Basidiobolus ranarum</name>
    <dbReference type="NCBI Taxonomy" id="34480"/>
    <lineage>
        <taxon>Eukaryota</taxon>
        <taxon>Fungi</taxon>
        <taxon>Fungi incertae sedis</taxon>
        <taxon>Zoopagomycota</taxon>
        <taxon>Entomophthoromycotina</taxon>
        <taxon>Basidiobolomycetes</taxon>
        <taxon>Basidiobolales</taxon>
        <taxon>Basidiobolaceae</taxon>
        <taxon>Basidiobolus</taxon>
    </lineage>
</organism>
<dbReference type="SUPFAM" id="SSF47954">
    <property type="entry name" value="Cyclin-like"/>
    <property type="match status" value="1"/>
</dbReference>
<dbReference type="PANTHER" id="PTHR15615:SF94">
    <property type="entry name" value="PHO85 CYCLIN-6-RELATED"/>
    <property type="match status" value="1"/>
</dbReference>
<gene>
    <name evidence="1" type="primary">PCL7_10</name>
    <name evidence="1" type="ORF">K7432_016079</name>
</gene>
<dbReference type="Gene3D" id="1.10.472.10">
    <property type="entry name" value="Cyclin-like"/>
    <property type="match status" value="1"/>
</dbReference>
<evidence type="ECO:0000313" key="1">
    <source>
        <dbReference type="EMBL" id="KAK9760174.1"/>
    </source>
</evidence>
<dbReference type="InterPro" id="IPR013922">
    <property type="entry name" value="Cyclin_PHO80-like"/>
</dbReference>
<protein>
    <submittedName>
        <fullName evidence="1">Cyclin-like protein interacting with PHO85</fullName>
    </submittedName>
</protein>
<evidence type="ECO:0000313" key="2">
    <source>
        <dbReference type="Proteomes" id="UP001479436"/>
    </source>
</evidence>
<name>A0ABR2WF85_9FUNG</name>
<proteinExistence type="predicted"/>
<dbReference type="Pfam" id="PF08613">
    <property type="entry name" value="Cyclin"/>
    <property type="match status" value="1"/>
</dbReference>